<keyword evidence="2" id="KW-1185">Reference proteome</keyword>
<organism evidence="1 2">
    <name type="scientific">Scortum barcoo</name>
    <name type="common">barcoo grunter</name>
    <dbReference type="NCBI Taxonomy" id="214431"/>
    <lineage>
        <taxon>Eukaryota</taxon>
        <taxon>Metazoa</taxon>
        <taxon>Chordata</taxon>
        <taxon>Craniata</taxon>
        <taxon>Vertebrata</taxon>
        <taxon>Euteleostomi</taxon>
        <taxon>Actinopterygii</taxon>
        <taxon>Neopterygii</taxon>
        <taxon>Teleostei</taxon>
        <taxon>Neoteleostei</taxon>
        <taxon>Acanthomorphata</taxon>
        <taxon>Eupercaria</taxon>
        <taxon>Centrarchiformes</taxon>
        <taxon>Terapontoidei</taxon>
        <taxon>Terapontidae</taxon>
        <taxon>Scortum</taxon>
    </lineage>
</organism>
<gene>
    <name evidence="1" type="ORF">L3Q82_020896</name>
</gene>
<proteinExistence type="predicted"/>
<evidence type="ECO:0000313" key="2">
    <source>
        <dbReference type="Proteomes" id="UP000831701"/>
    </source>
</evidence>
<comment type="caution">
    <text evidence="1">The sequence shown here is derived from an EMBL/GenBank/DDBJ whole genome shotgun (WGS) entry which is preliminary data.</text>
</comment>
<name>A0ACB8V995_9TELE</name>
<feature type="non-terminal residue" evidence="1">
    <location>
        <position position="260"/>
    </location>
</feature>
<evidence type="ECO:0000313" key="1">
    <source>
        <dbReference type="EMBL" id="KAI3352090.1"/>
    </source>
</evidence>
<dbReference type="EMBL" id="CM041554">
    <property type="protein sequence ID" value="KAI3352090.1"/>
    <property type="molecule type" value="Genomic_DNA"/>
</dbReference>
<reference evidence="1" key="1">
    <citation type="submission" date="2022-04" db="EMBL/GenBank/DDBJ databases">
        <title>Jade perch genome.</title>
        <authorList>
            <person name="Chao B."/>
        </authorList>
    </citation>
    <scope>NUCLEOTIDE SEQUENCE</scope>
    <source>
        <strain evidence="1">CB-2022</strain>
    </source>
</reference>
<protein>
    <submittedName>
        <fullName evidence="1">Uncharacterized protein</fullName>
    </submittedName>
</protein>
<sequence length="260" mass="29014">MDPDFIPPACNLDTPGPSNKSSSVKRRCMQPAVDVIEDDSDKDDSDKDDSDDNKEVKDQPETTKRPTKKRRRAANQSPSSCELHDIQEVVHFNDNTNTPGTNDHFFKFWPLFSFLNTAFRRPLRMTSSITQCYTRGKTMLEAHGVPLTPEPGAMGATSQIVSILASTMSSSTNTAMIVHNFFSSLEIVWYLYTGTARDSRIGKPPLRSIMSCGTWNYMLSDDGILAVRWKDNKVVTLLPTDMGVQPTSSVSDTAVTPRRR</sequence>
<accession>A0ACB8V995</accession>
<dbReference type="Proteomes" id="UP000831701">
    <property type="component" value="Chromosome 24"/>
</dbReference>